<protein>
    <submittedName>
        <fullName evidence="1">Uncharacterized protein</fullName>
    </submittedName>
</protein>
<dbReference type="Proteomes" id="UP001487305">
    <property type="component" value="Unassembled WGS sequence"/>
</dbReference>
<gene>
    <name evidence="1" type="ORF">AAA083_01610</name>
</gene>
<dbReference type="PROSITE" id="PS51257">
    <property type="entry name" value="PROKAR_LIPOPROTEIN"/>
    <property type="match status" value="1"/>
</dbReference>
<evidence type="ECO:0000313" key="2">
    <source>
        <dbReference type="Proteomes" id="UP001487305"/>
    </source>
</evidence>
<keyword evidence="2" id="KW-1185">Reference proteome</keyword>
<evidence type="ECO:0000313" key="1">
    <source>
        <dbReference type="EMBL" id="MEQ3361666.1"/>
    </source>
</evidence>
<organism evidence="1 2">
    <name type="scientific">Raoultibacter massiliensis</name>
    <dbReference type="NCBI Taxonomy" id="1852371"/>
    <lineage>
        <taxon>Bacteria</taxon>
        <taxon>Bacillati</taxon>
        <taxon>Actinomycetota</taxon>
        <taxon>Coriobacteriia</taxon>
        <taxon>Eggerthellales</taxon>
        <taxon>Eggerthellaceae</taxon>
        <taxon>Raoultibacter</taxon>
    </lineage>
</organism>
<name>A0ABV1J9A9_9ACTN</name>
<proteinExistence type="predicted"/>
<accession>A0ABV1J9A9</accession>
<comment type="caution">
    <text evidence="1">The sequence shown here is derived from an EMBL/GenBank/DDBJ whole genome shotgun (WGS) entry which is preliminary data.</text>
</comment>
<dbReference type="EMBL" id="JBBNOP010000001">
    <property type="protein sequence ID" value="MEQ3361666.1"/>
    <property type="molecule type" value="Genomic_DNA"/>
</dbReference>
<dbReference type="RefSeq" id="WP_102375412.1">
    <property type="nucleotide sequence ID" value="NZ_JBBNOP010000001.1"/>
</dbReference>
<reference evidence="1 2" key="1">
    <citation type="submission" date="2024-04" db="EMBL/GenBank/DDBJ databases">
        <title>Human intestinal bacterial collection.</title>
        <authorList>
            <person name="Pauvert C."/>
            <person name="Hitch T.C.A."/>
            <person name="Clavel T."/>
        </authorList>
    </citation>
    <scope>NUCLEOTIDE SEQUENCE [LARGE SCALE GENOMIC DNA]</scope>
    <source>
        <strain evidence="1 2">CLA-KB-H42</strain>
    </source>
</reference>
<sequence length="144" mass="15180">MPDIRNSAPNAIALACLALLYLFGAAAIALAPNATARAALADCRASILNPIAVKNDVVQIRSGMRFSADVPLDAVAAFVERAPETDKAKLIDLGMMGNPSGWLVFAKPVRIETFFGTEKTVEAIGIAVDDKARFSHLIGRAASK</sequence>